<dbReference type="OrthoDB" id="8612029at2"/>
<accession>A0A126T6F0</accession>
<dbReference type="InterPro" id="IPR025309">
    <property type="entry name" value="KTSC_dom"/>
</dbReference>
<gene>
    <name evidence="2" type="ORF">JT25_014385</name>
</gene>
<keyword evidence="3" id="KW-1185">Reference proteome</keyword>
<dbReference type="AlphaFoldDB" id="A0A126T6F0"/>
<dbReference type="EMBL" id="CP014476">
    <property type="protein sequence ID" value="AMK77651.1"/>
    <property type="molecule type" value="Genomic_DNA"/>
</dbReference>
<evidence type="ECO:0000313" key="3">
    <source>
        <dbReference type="Proteomes" id="UP000030512"/>
    </source>
</evidence>
<dbReference type="RefSeq" id="WP_036275625.1">
    <property type="nucleotide sequence ID" value="NZ_CP014476.1"/>
</dbReference>
<sequence length="66" mass="7830">MQMQSVKSSTIDVIGYDEQTHKLRVSFKDQQAQDFCHVPEHLFAAFLNARSKNRFYKRHLQNLFPC</sequence>
<evidence type="ECO:0000259" key="1">
    <source>
        <dbReference type="Pfam" id="PF13619"/>
    </source>
</evidence>
<protein>
    <recommendedName>
        <fullName evidence="1">KTSC domain-containing protein</fullName>
    </recommendedName>
</protein>
<organism evidence="2 3">
    <name type="scientific">Methylomonas denitrificans</name>
    <dbReference type="NCBI Taxonomy" id="1538553"/>
    <lineage>
        <taxon>Bacteria</taxon>
        <taxon>Pseudomonadati</taxon>
        <taxon>Pseudomonadota</taxon>
        <taxon>Gammaproteobacteria</taxon>
        <taxon>Methylococcales</taxon>
        <taxon>Methylococcaceae</taxon>
        <taxon>Methylomonas</taxon>
    </lineage>
</organism>
<feature type="domain" description="KTSC" evidence="1">
    <location>
        <begin position="7"/>
        <end position="62"/>
    </location>
</feature>
<dbReference type="Pfam" id="PF13619">
    <property type="entry name" value="KTSC"/>
    <property type="match status" value="1"/>
</dbReference>
<reference evidence="2 3" key="1">
    <citation type="journal article" date="2015" name="Environ. Microbiol.">
        <title>Methane oxidation coupled to nitrate reduction under hypoxia by the Gammaproteobacterium Methylomonas denitrificans, sp. nov. type strain FJG1.</title>
        <authorList>
            <person name="Kits K.D."/>
            <person name="Klotz M.G."/>
            <person name="Stein L.Y."/>
        </authorList>
    </citation>
    <scope>NUCLEOTIDE SEQUENCE [LARGE SCALE GENOMIC DNA]</scope>
    <source>
        <strain evidence="2 3">FJG1</strain>
    </source>
</reference>
<dbReference type="Proteomes" id="UP000030512">
    <property type="component" value="Chromosome"/>
</dbReference>
<name>A0A126T6F0_9GAMM</name>
<proteinExistence type="predicted"/>
<evidence type="ECO:0000313" key="2">
    <source>
        <dbReference type="EMBL" id="AMK77651.1"/>
    </source>
</evidence>
<dbReference type="KEGG" id="mdn:JT25_014385"/>